<keyword evidence="3" id="KW-1185">Reference proteome</keyword>
<evidence type="ECO:0000313" key="2">
    <source>
        <dbReference type="EMBL" id="MQM18592.1"/>
    </source>
</evidence>
<gene>
    <name evidence="2" type="ORF">Taro_051587</name>
</gene>
<dbReference type="OrthoDB" id="1925325at2759"/>
<organism evidence="2 3">
    <name type="scientific">Colocasia esculenta</name>
    <name type="common">Wild taro</name>
    <name type="synonym">Arum esculentum</name>
    <dbReference type="NCBI Taxonomy" id="4460"/>
    <lineage>
        <taxon>Eukaryota</taxon>
        <taxon>Viridiplantae</taxon>
        <taxon>Streptophyta</taxon>
        <taxon>Embryophyta</taxon>
        <taxon>Tracheophyta</taxon>
        <taxon>Spermatophyta</taxon>
        <taxon>Magnoliopsida</taxon>
        <taxon>Liliopsida</taxon>
        <taxon>Araceae</taxon>
        <taxon>Aroideae</taxon>
        <taxon>Colocasieae</taxon>
        <taxon>Colocasia</taxon>
    </lineage>
</organism>
<dbReference type="EMBL" id="NMUH01008309">
    <property type="protein sequence ID" value="MQM18592.1"/>
    <property type="molecule type" value="Genomic_DNA"/>
</dbReference>
<sequence>MGTCASIHKDPASAVKFRVVVGNKKVTAPSPARGGPPNGEGFLTGGFDRKSARVDAGPGFRSPGFGGKDEIFFESRAWLDSDCEDDFFSVNGDFTPSRGSTPNYQTGTPIKPQLNRVLSFEGFPDTKSEPSPRKKLAEFFLESSSEPAGQESNIVEDG</sequence>
<evidence type="ECO:0000313" key="3">
    <source>
        <dbReference type="Proteomes" id="UP000652761"/>
    </source>
</evidence>
<dbReference type="Proteomes" id="UP000652761">
    <property type="component" value="Unassembled WGS sequence"/>
</dbReference>
<comment type="caution">
    <text evidence="2">The sequence shown here is derived from an EMBL/GenBank/DDBJ whole genome shotgun (WGS) entry which is preliminary data.</text>
</comment>
<dbReference type="AlphaFoldDB" id="A0A843XH78"/>
<accession>A0A843XH78</accession>
<feature type="region of interest" description="Disordered" evidence="1">
    <location>
        <begin position="93"/>
        <end position="112"/>
    </location>
</feature>
<protein>
    <submittedName>
        <fullName evidence="2">Uncharacterized protein</fullName>
    </submittedName>
</protein>
<dbReference type="InterPro" id="IPR038947">
    <property type="entry name" value="At3g27210-like"/>
</dbReference>
<dbReference type="PANTHER" id="PTHR34280">
    <property type="entry name" value="OS01G0920100 PROTEIN"/>
    <property type="match status" value="1"/>
</dbReference>
<dbReference type="PANTHER" id="PTHR34280:SF2">
    <property type="entry name" value="OS01G0920100 PROTEIN"/>
    <property type="match status" value="1"/>
</dbReference>
<feature type="compositionally biased region" description="Polar residues" evidence="1">
    <location>
        <begin position="93"/>
        <end position="108"/>
    </location>
</feature>
<name>A0A843XH78_COLES</name>
<evidence type="ECO:0000256" key="1">
    <source>
        <dbReference type="SAM" id="MobiDB-lite"/>
    </source>
</evidence>
<feature type="region of interest" description="Disordered" evidence="1">
    <location>
        <begin position="26"/>
        <end position="47"/>
    </location>
</feature>
<proteinExistence type="predicted"/>
<reference evidence="2" key="1">
    <citation type="submission" date="2017-07" db="EMBL/GenBank/DDBJ databases">
        <title>Taro Niue Genome Assembly and Annotation.</title>
        <authorList>
            <person name="Atibalentja N."/>
            <person name="Keating K."/>
            <person name="Fields C.J."/>
        </authorList>
    </citation>
    <scope>NUCLEOTIDE SEQUENCE</scope>
    <source>
        <strain evidence="2">Niue_2</strain>
        <tissue evidence="2">Leaf</tissue>
    </source>
</reference>